<comment type="caution">
    <text evidence="10">The sequence shown here is derived from an EMBL/GenBank/DDBJ whole genome shotgun (WGS) entry which is preliminary data.</text>
</comment>
<dbReference type="InterPro" id="IPR013099">
    <property type="entry name" value="K_chnl_dom"/>
</dbReference>
<evidence type="ECO:0000256" key="1">
    <source>
        <dbReference type="ARBA" id="ARBA00004141"/>
    </source>
</evidence>
<keyword evidence="6 8" id="KW-0472">Membrane</keyword>
<dbReference type="Pfam" id="PF03530">
    <property type="entry name" value="SK_channel"/>
    <property type="match status" value="1"/>
</dbReference>
<sequence>MAGVRTGALGLGKQARFVMYSSNRDWESTREENREPRKVSQYGKRYGVAMSNAETVRQKWKMRRKLSDVKVKLCDITLVMALAGLILAIIDLEICATGVFLKFMSVSEISFILRSSCIASTVLLIILLLMYHYIDIQIQMVETGTTTWRVGLTKQRALQILLEVSICAICPIPETGILHWPQLSNIPAKTKLLVPIPVSVLLTLPMFLRFFIACRYMVLHSQQHQDTATRTIASLNHIAVDFRFVLKSEMYERPLYVLSIASIMFWCVVSWMLTQCERYAYPTVGGFQNFLDYLWFEIITFFSIGYGDVQVNTFCGRGLAMLTAIVGTLFSSTLIALISRKLILTTSEKRVNHIIAENEITKKHKNAAACVLQNTWRTVLRTREYSEKNSKTYQMRVAAAQRALLISILAFRKTRWRLRMQLEEEDDFFTARRAFNETEDRLQKVRQRQSQLDYKISKLFETVELLTQTVICS</sequence>
<evidence type="ECO:0000259" key="9">
    <source>
        <dbReference type="SMART" id="SM01053"/>
    </source>
</evidence>
<dbReference type="Pfam" id="PF07885">
    <property type="entry name" value="Ion_trans_2"/>
    <property type="match status" value="1"/>
</dbReference>
<evidence type="ECO:0000256" key="3">
    <source>
        <dbReference type="ARBA" id="ARBA00022692"/>
    </source>
</evidence>
<accession>A0A9P1IYF1</accession>
<keyword evidence="3 8" id="KW-0812">Transmembrane</keyword>
<keyword evidence="2" id="KW-0813">Transport</keyword>
<feature type="transmembrane region" description="Helical" evidence="8">
    <location>
        <begin position="293"/>
        <end position="311"/>
    </location>
</feature>
<feature type="transmembrane region" description="Helical" evidence="8">
    <location>
        <begin position="160"/>
        <end position="180"/>
    </location>
</feature>
<dbReference type="AlphaFoldDB" id="A0A9P1IYF1"/>
<feature type="transmembrane region" description="Helical" evidence="8">
    <location>
        <begin position="110"/>
        <end position="131"/>
    </location>
</feature>
<dbReference type="SUPFAM" id="SSF81327">
    <property type="entry name" value="Small-conductance potassium channel"/>
    <property type="match status" value="1"/>
</dbReference>
<protein>
    <recommendedName>
        <fullName evidence="9">Calmodulin-binding domain-containing protein</fullName>
    </recommendedName>
</protein>
<feature type="transmembrane region" description="Helical" evidence="8">
    <location>
        <begin position="255"/>
        <end position="273"/>
    </location>
</feature>
<evidence type="ECO:0000256" key="8">
    <source>
        <dbReference type="SAM" id="Phobius"/>
    </source>
</evidence>
<reference evidence="10" key="1">
    <citation type="submission" date="2022-11" db="EMBL/GenBank/DDBJ databases">
        <authorList>
            <person name="Kikuchi T."/>
        </authorList>
    </citation>
    <scope>NUCLEOTIDE SEQUENCE</scope>
    <source>
        <strain evidence="10">PS1010</strain>
    </source>
</reference>
<dbReference type="SMART" id="SM01053">
    <property type="entry name" value="CaMBD"/>
    <property type="match status" value="1"/>
</dbReference>
<dbReference type="InterPro" id="IPR004178">
    <property type="entry name" value="CaM-bd_dom"/>
</dbReference>
<evidence type="ECO:0000313" key="11">
    <source>
        <dbReference type="Proteomes" id="UP001152747"/>
    </source>
</evidence>
<feature type="transmembrane region" description="Helical" evidence="8">
    <location>
        <begin position="69"/>
        <end position="90"/>
    </location>
</feature>
<evidence type="ECO:0000256" key="5">
    <source>
        <dbReference type="ARBA" id="ARBA00023065"/>
    </source>
</evidence>
<dbReference type="GO" id="GO:0016020">
    <property type="term" value="C:membrane"/>
    <property type="evidence" value="ECO:0007669"/>
    <property type="project" value="UniProtKB-SubCell"/>
</dbReference>
<keyword evidence="7" id="KW-0407">Ion channel</keyword>
<dbReference type="InterPro" id="IPR015449">
    <property type="entry name" value="K_chnl_Ca-activ_SK"/>
</dbReference>
<dbReference type="PANTHER" id="PTHR10153">
    <property type="entry name" value="SMALL CONDUCTANCE CALCIUM-ACTIVATED POTASSIUM CHANNEL"/>
    <property type="match status" value="1"/>
</dbReference>
<feature type="domain" description="Calmodulin-binding" evidence="9">
    <location>
        <begin position="357"/>
        <end position="434"/>
    </location>
</feature>
<keyword evidence="4 8" id="KW-1133">Transmembrane helix</keyword>
<organism evidence="10 11">
    <name type="scientific">Caenorhabditis angaria</name>
    <dbReference type="NCBI Taxonomy" id="860376"/>
    <lineage>
        <taxon>Eukaryota</taxon>
        <taxon>Metazoa</taxon>
        <taxon>Ecdysozoa</taxon>
        <taxon>Nematoda</taxon>
        <taxon>Chromadorea</taxon>
        <taxon>Rhabditida</taxon>
        <taxon>Rhabditina</taxon>
        <taxon>Rhabditomorpha</taxon>
        <taxon>Rhabditoidea</taxon>
        <taxon>Rhabditidae</taxon>
        <taxon>Peloderinae</taxon>
        <taxon>Caenorhabditis</taxon>
    </lineage>
</organism>
<keyword evidence="5" id="KW-0406">Ion transport</keyword>
<dbReference type="Proteomes" id="UP001152747">
    <property type="component" value="Unassembled WGS sequence"/>
</dbReference>
<evidence type="ECO:0000313" key="10">
    <source>
        <dbReference type="EMBL" id="CAI5452422.1"/>
    </source>
</evidence>
<comment type="subcellular location">
    <subcellularLocation>
        <location evidence="1">Membrane</location>
        <topology evidence="1">Multi-pass membrane protein</topology>
    </subcellularLocation>
</comment>
<name>A0A9P1IYF1_9PELO</name>
<dbReference type="InterPro" id="IPR036122">
    <property type="entry name" value="CaM-bd_dom_sf"/>
</dbReference>
<evidence type="ECO:0000256" key="4">
    <source>
        <dbReference type="ARBA" id="ARBA00022989"/>
    </source>
</evidence>
<evidence type="ECO:0000256" key="7">
    <source>
        <dbReference type="ARBA" id="ARBA00023303"/>
    </source>
</evidence>
<dbReference type="GO" id="GO:0005516">
    <property type="term" value="F:calmodulin binding"/>
    <property type="evidence" value="ECO:0007669"/>
    <property type="project" value="InterPro"/>
</dbReference>
<keyword evidence="11" id="KW-1185">Reference proteome</keyword>
<evidence type="ECO:0000256" key="6">
    <source>
        <dbReference type="ARBA" id="ARBA00023136"/>
    </source>
</evidence>
<feature type="transmembrane region" description="Helical" evidence="8">
    <location>
        <begin position="192"/>
        <end position="212"/>
    </location>
</feature>
<gene>
    <name evidence="10" type="ORF">CAMP_LOCUS15059</name>
</gene>
<feature type="transmembrane region" description="Helical" evidence="8">
    <location>
        <begin position="318"/>
        <end position="338"/>
    </location>
</feature>
<dbReference type="OrthoDB" id="73653at2759"/>
<dbReference type="GO" id="GO:0016286">
    <property type="term" value="F:small conductance calcium-activated potassium channel activity"/>
    <property type="evidence" value="ECO:0007669"/>
    <property type="project" value="InterPro"/>
</dbReference>
<dbReference type="Pfam" id="PF02888">
    <property type="entry name" value="CaMBD"/>
    <property type="match status" value="1"/>
</dbReference>
<dbReference type="Gene3D" id="1.10.287.70">
    <property type="match status" value="2"/>
</dbReference>
<proteinExistence type="predicted"/>
<evidence type="ECO:0000256" key="2">
    <source>
        <dbReference type="ARBA" id="ARBA00022448"/>
    </source>
</evidence>
<dbReference type="SUPFAM" id="SSF81324">
    <property type="entry name" value="Voltage-gated potassium channels"/>
    <property type="match status" value="1"/>
</dbReference>
<dbReference type="EMBL" id="CANHGI010000005">
    <property type="protein sequence ID" value="CAI5452422.1"/>
    <property type="molecule type" value="Genomic_DNA"/>
</dbReference>